<reference evidence="2 3" key="1">
    <citation type="journal article" date="2015" name="Microbiome">
        <title>Genomic resolution of linkages in carbon, nitrogen, and sulfur cycling among widespread estuary sediment bacteria.</title>
        <authorList>
            <person name="Baker B.J."/>
            <person name="Lazar C.S."/>
            <person name="Teske A.P."/>
            <person name="Dick G.J."/>
        </authorList>
    </citation>
    <scope>NUCLEOTIDE SEQUENCE [LARGE SCALE GENOMIC DNA]</scope>
    <source>
        <strain evidence="2">SM23_40</strain>
    </source>
</reference>
<dbReference type="Pfam" id="PF23899">
    <property type="entry name" value="SU10_portal"/>
    <property type="match status" value="1"/>
</dbReference>
<dbReference type="InterPro" id="IPR056909">
    <property type="entry name" value="SU10_portal"/>
</dbReference>
<organism evidence="2 3">
    <name type="scientific">candidate division TA06 bacterium SM23_40</name>
    <dbReference type="NCBI Taxonomy" id="1703774"/>
    <lineage>
        <taxon>Bacteria</taxon>
        <taxon>Bacteria division TA06</taxon>
    </lineage>
</organism>
<feature type="region of interest" description="Disordered" evidence="1">
    <location>
        <begin position="743"/>
        <end position="801"/>
    </location>
</feature>
<dbReference type="AlphaFoldDB" id="A0A0S8G8J4"/>
<evidence type="ECO:0000313" key="3">
    <source>
        <dbReference type="Proteomes" id="UP000051717"/>
    </source>
</evidence>
<feature type="compositionally biased region" description="Low complexity" evidence="1">
    <location>
        <begin position="751"/>
        <end position="760"/>
    </location>
</feature>
<name>A0A0S8G8J4_UNCT6</name>
<protein>
    <submittedName>
        <fullName evidence="2">Uncharacterized protein</fullName>
    </submittedName>
</protein>
<proteinExistence type="predicted"/>
<gene>
    <name evidence="2" type="ORF">AMJ82_08910</name>
</gene>
<comment type="caution">
    <text evidence="2">The sequence shown here is derived from an EMBL/GenBank/DDBJ whole genome shotgun (WGS) entry which is preliminary data.</text>
</comment>
<sequence length="801" mass="91469">MTSPPVPDSPPSRRRRPRLREIKGGTRRTRPRRLQLKPKYETIAQRVIDFAKRDRENRQDERDRRLQRCAKLRMWSEASDQFPWPDSSDFAVPDMATASFRTQDTLHNAVMSHRPPMLAKSHHKHNKEKEETINALLDHQFFVEQPGEHIVEEAADCFVNEGVLTLFVPWVRERRPVSDLRFFPKIPREMEPDEYFMALLEQEFPRTSHRRRGEEGWDWEIFSGDDRFDVSFYTEPKTESVRMVIDRQTTIFDGPRVMVKEMDDVLCPPRCANLQPPGPSNPEGAPHVILVERPTLDELRRLQKDGFYDRVSAEELEKLKGVTPERSDDDIRQQQKDAMTGERDQPDTRVSSQNRFEMYVCFDRFDVDGDGLDEDMIWWVLKEKKLLLKAAIMTEMYPMSPPCRPFAESTFLPAKGRREGMSLLEIMESTHDLIKELWDQMVDAGTMAVSPPGFYRPQSNVKPEVLTYLPGDLYPLNDPSRDVSFPQVGNANQTFSLNAITIARQLQSDVIMISDLNLGKIPAGKSSAFRTTGTTENILAQSEARPERILRRFFMAFKQAWWIMHELDKHLLPDEKKFRIVGYKPAGQDPYREIKSRKDIEGSYEFEFQANVANSSKIALQQALMQASAAVLNPVAIQLGITRPEDVYNLIYDILRALGLDSDQYTSPPIPEAHLLRIFAEEAISAILLETAPYGVPAEQGGWNEHLLRLREFMNDDVRFAVVDTPKAQQLFRAYMEKVSEEAAREREKAQLAAAAAGTSPGPPGRSGPPAEARPNLATPRVQPGELIEEALPSAGGGANR</sequence>
<dbReference type="Proteomes" id="UP000051717">
    <property type="component" value="Unassembled WGS sequence"/>
</dbReference>
<feature type="region of interest" description="Disordered" evidence="1">
    <location>
        <begin position="319"/>
        <end position="350"/>
    </location>
</feature>
<feature type="compositionally biased region" description="Basic and acidic residues" evidence="1">
    <location>
        <begin position="319"/>
        <end position="347"/>
    </location>
</feature>
<feature type="compositionally biased region" description="Pro residues" evidence="1">
    <location>
        <begin position="1"/>
        <end position="10"/>
    </location>
</feature>
<evidence type="ECO:0000313" key="2">
    <source>
        <dbReference type="EMBL" id="KPK68172.1"/>
    </source>
</evidence>
<accession>A0A0S8G8J4</accession>
<dbReference type="EMBL" id="LJUI01000087">
    <property type="protein sequence ID" value="KPK68172.1"/>
    <property type="molecule type" value="Genomic_DNA"/>
</dbReference>
<evidence type="ECO:0000256" key="1">
    <source>
        <dbReference type="SAM" id="MobiDB-lite"/>
    </source>
</evidence>
<feature type="region of interest" description="Disordered" evidence="1">
    <location>
        <begin position="1"/>
        <end position="30"/>
    </location>
</feature>